<dbReference type="Pfam" id="PF12229">
    <property type="entry name" value="PG_binding_4"/>
    <property type="match status" value="1"/>
</dbReference>
<evidence type="ECO:0000313" key="4">
    <source>
        <dbReference type="EMBL" id="HIU58144.1"/>
    </source>
</evidence>
<organism evidence="4 5">
    <name type="scientific">Candidatus Ornithomonoglobus merdipullorum</name>
    <dbReference type="NCBI Taxonomy" id="2840895"/>
    <lineage>
        <taxon>Bacteria</taxon>
        <taxon>Bacillati</taxon>
        <taxon>Bacillota</taxon>
        <taxon>Clostridia</taxon>
        <taxon>Candidatus Ornithomonoglobus</taxon>
    </lineage>
</organism>
<dbReference type="Proteomes" id="UP000824109">
    <property type="component" value="Unassembled WGS sequence"/>
</dbReference>
<evidence type="ECO:0000313" key="5">
    <source>
        <dbReference type="Proteomes" id="UP000824109"/>
    </source>
</evidence>
<dbReference type="PANTHER" id="PTHR35788:SF1">
    <property type="entry name" value="EXPORTED PROTEIN"/>
    <property type="match status" value="1"/>
</dbReference>
<gene>
    <name evidence="4" type="ORF">IAA61_10100</name>
</gene>
<feature type="compositionally biased region" description="Acidic residues" evidence="1">
    <location>
        <begin position="128"/>
        <end position="145"/>
    </location>
</feature>
<dbReference type="InterPro" id="IPR022029">
    <property type="entry name" value="YoaR-like_PG-bd"/>
</dbReference>
<feature type="compositionally biased region" description="Acidic residues" evidence="1">
    <location>
        <begin position="14"/>
        <end position="43"/>
    </location>
</feature>
<evidence type="ECO:0000256" key="1">
    <source>
        <dbReference type="SAM" id="MobiDB-lite"/>
    </source>
</evidence>
<keyword evidence="2" id="KW-0472">Membrane</keyword>
<feature type="compositionally biased region" description="Acidic residues" evidence="1">
    <location>
        <begin position="87"/>
        <end position="104"/>
    </location>
</feature>
<dbReference type="AlphaFoldDB" id="A0A9D1SF61"/>
<name>A0A9D1SF61_9FIRM</name>
<reference evidence="4" key="2">
    <citation type="journal article" date="2021" name="PeerJ">
        <title>Extensive microbial diversity within the chicken gut microbiome revealed by metagenomics and culture.</title>
        <authorList>
            <person name="Gilroy R."/>
            <person name="Ravi A."/>
            <person name="Getino M."/>
            <person name="Pursley I."/>
            <person name="Horton D.L."/>
            <person name="Alikhan N.F."/>
            <person name="Baker D."/>
            <person name="Gharbi K."/>
            <person name="Hall N."/>
            <person name="Watson M."/>
            <person name="Adriaenssens E.M."/>
            <person name="Foster-Nyarko E."/>
            <person name="Jarju S."/>
            <person name="Secka A."/>
            <person name="Antonio M."/>
            <person name="Oren A."/>
            <person name="Chaudhuri R.R."/>
            <person name="La Ragione R."/>
            <person name="Hildebrand F."/>
            <person name="Pallen M.J."/>
        </authorList>
    </citation>
    <scope>NUCLEOTIDE SEQUENCE</scope>
    <source>
        <strain evidence="4">USAMLcec3-3695</strain>
    </source>
</reference>
<feature type="domain" description="YoaR-like putative peptidoglycan binding" evidence="3">
    <location>
        <begin position="235"/>
        <end position="349"/>
    </location>
</feature>
<protein>
    <submittedName>
        <fullName evidence="4">VanW family protein</fullName>
    </submittedName>
</protein>
<accession>A0A9D1SF61</accession>
<dbReference type="InterPro" id="IPR052913">
    <property type="entry name" value="Glycopeptide_resist_protein"/>
</dbReference>
<dbReference type="InterPro" id="IPR007391">
    <property type="entry name" value="Vancomycin_resist_VanW"/>
</dbReference>
<proteinExistence type="predicted"/>
<feature type="region of interest" description="Disordered" evidence="1">
    <location>
        <begin position="1"/>
        <end position="149"/>
    </location>
</feature>
<sequence length="635" mass="68763">MGFLRKKKNRGQEEFSEEYAGEEITEAAEDEEIDYIDDEEDDFSPARHVKKAERSEFRAAADANAAETIAERESADEGSFEPLNESGEQDIAETENEAAEEEASERDSGSGFDDVDDFGEYSAGHDETDNEESGDDTAEDDEELAVPEKKKRRGVNKKVLKGIGIGAGVVVGACLCVYVYACATVPKDAIMKNVFIEGIDVSGLTREEAVEKLQSAALLDDTKITLRCSSQTFEINGADVGLSARIDETVDKAMRYGKTGNILVDGFANTLQLMSQKEIVPDAEADEAVIREKLVEFGRQIYGERVEHSLEFGDGVVIATPGKTGFDNNTDTAYEEVKAALNNEQFTDIDVTLNAGPPEALTVERVDGFTYCDPIDAYYSYSGNEVMVIKEVPGRYINRDEVANLVTQVYEGGPKVNIPYYASTAAVTADVLQAKLFNATIASYSTSYGSSNSNRRANIARAASQINGVVLAPGQVFSFNDTVGPRTVANGFYTAKEYVNGETVDGIGGGTCQVSSTLYNAVLYSDLSIVSRTNHMFPVGYCPNGQDATVADSGVDFKFMNSMDYPIKISAVTSGATITVSIIGTQRDVPRTVKIENTSKAVGEDTLVHSVRYVYDPAGNLISSDDLGNSYYMAH</sequence>
<evidence type="ECO:0000256" key="2">
    <source>
        <dbReference type="SAM" id="Phobius"/>
    </source>
</evidence>
<comment type="caution">
    <text evidence="4">The sequence shown here is derived from an EMBL/GenBank/DDBJ whole genome shotgun (WGS) entry which is preliminary data.</text>
</comment>
<dbReference type="PANTHER" id="PTHR35788">
    <property type="entry name" value="EXPORTED PROTEIN-RELATED"/>
    <property type="match status" value="1"/>
</dbReference>
<keyword evidence="2" id="KW-1133">Transmembrane helix</keyword>
<evidence type="ECO:0000259" key="3">
    <source>
        <dbReference type="Pfam" id="PF12229"/>
    </source>
</evidence>
<dbReference type="EMBL" id="DVNB01000102">
    <property type="protein sequence ID" value="HIU58144.1"/>
    <property type="molecule type" value="Genomic_DNA"/>
</dbReference>
<keyword evidence="2" id="KW-0812">Transmembrane</keyword>
<reference evidence="4" key="1">
    <citation type="submission" date="2020-10" db="EMBL/GenBank/DDBJ databases">
        <authorList>
            <person name="Gilroy R."/>
        </authorList>
    </citation>
    <scope>NUCLEOTIDE SEQUENCE</scope>
    <source>
        <strain evidence="4">USAMLcec3-3695</strain>
    </source>
</reference>
<feature type="transmembrane region" description="Helical" evidence="2">
    <location>
        <begin position="159"/>
        <end position="181"/>
    </location>
</feature>
<dbReference type="Pfam" id="PF04294">
    <property type="entry name" value="VanW"/>
    <property type="match status" value="1"/>
</dbReference>